<sequence length="333" mass="37749">MSIYTELNDSTIDVSEYEEMPLTDHQKKKWRNRVVKKIRNRKQQFRKYTGIAALFILAAGISLSMDRVTFADIPFVGAKIEGFLARNAHTDYTPFKTQVGQAAENAFGKWTLNEVLVDNGQLIISSTFEPAKGVKFHYKMHPQPTILMNGYALTRGSLQQSIKVNDAMFTIYNKMELQEIPVGETIQFHITFDNLDNNIISEGVPVDQPWVFDIQVPTEQLAATRQTIPLNQELSLGNGHFIRLKQMELSPISTILYYDWSEQANHIAFKLVAESGTEILPSEATIASDGSYNRFPPIDLKSEHYYLVPFESSVNPHADNPGEIPEQRIPINP</sequence>
<comment type="caution">
    <text evidence="2">The sequence shown here is derived from an EMBL/GenBank/DDBJ whole genome shotgun (WGS) entry which is preliminary data.</text>
</comment>
<reference evidence="2 3" key="1">
    <citation type="submission" date="2020-08" db="EMBL/GenBank/DDBJ databases">
        <title>Genomic Encyclopedia of Type Strains, Phase III (KMG-III): the genomes of soil and plant-associated and newly described type strains.</title>
        <authorList>
            <person name="Whitman W."/>
        </authorList>
    </citation>
    <scope>NUCLEOTIDE SEQUENCE [LARGE SCALE GENOMIC DNA]</scope>
    <source>
        <strain evidence="2 3">CECT 8234</strain>
    </source>
</reference>
<dbReference type="AlphaFoldDB" id="A0A7W5C7Y4"/>
<keyword evidence="3" id="KW-1185">Reference proteome</keyword>
<dbReference type="RefSeq" id="WP_183563146.1">
    <property type="nucleotide sequence ID" value="NZ_CBCSLB010000006.1"/>
</dbReference>
<evidence type="ECO:0000313" key="2">
    <source>
        <dbReference type="EMBL" id="MBB3152808.1"/>
    </source>
</evidence>
<name>A0A7W5C7Y4_9BACL</name>
<evidence type="ECO:0000256" key="1">
    <source>
        <dbReference type="SAM" id="Phobius"/>
    </source>
</evidence>
<dbReference type="EMBL" id="JACHXW010000007">
    <property type="protein sequence ID" value="MBB3152808.1"/>
    <property type="molecule type" value="Genomic_DNA"/>
</dbReference>
<protein>
    <recommendedName>
        <fullName evidence="4">DUF4179 domain-containing protein</fullName>
    </recommendedName>
</protein>
<accession>A0A7W5C7Y4</accession>
<evidence type="ECO:0000313" key="3">
    <source>
        <dbReference type="Proteomes" id="UP000518605"/>
    </source>
</evidence>
<gene>
    <name evidence="2" type="ORF">FHS16_002865</name>
</gene>
<dbReference type="Gene3D" id="2.60.40.1630">
    <property type="entry name" value="bacillus anthracis domain"/>
    <property type="match status" value="1"/>
</dbReference>
<evidence type="ECO:0008006" key="4">
    <source>
        <dbReference type="Google" id="ProtNLM"/>
    </source>
</evidence>
<organism evidence="2 3">
    <name type="scientific">Paenibacillus endophyticus</name>
    <dbReference type="NCBI Taxonomy" id="1294268"/>
    <lineage>
        <taxon>Bacteria</taxon>
        <taxon>Bacillati</taxon>
        <taxon>Bacillota</taxon>
        <taxon>Bacilli</taxon>
        <taxon>Bacillales</taxon>
        <taxon>Paenibacillaceae</taxon>
        <taxon>Paenibacillus</taxon>
    </lineage>
</organism>
<keyword evidence="1" id="KW-0472">Membrane</keyword>
<keyword evidence="1" id="KW-0812">Transmembrane</keyword>
<proteinExistence type="predicted"/>
<keyword evidence="1" id="KW-1133">Transmembrane helix</keyword>
<feature type="transmembrane region" description="Helical" evidence="1">
    <location>
        <begin position="45"/>
        <end position="65"/>
    </location>
</feature>
<dbReference type="Proteomes" id="UP000518605">
    <property type="component" value="Unassembled WGS sequence"/>
</dbReference>